<dbReference type="Proteomes" id="UP000276215">
    <property type="component" value="Unassembled WGS sequence"/>
</dbReference>
<reference evidence="1 2" key="1">
    <citation type="journal article" date="2018" name="Nat. Ecol. Evol.">
        <title>Pezizomycetes genomes reveal the molecular basis of ectomycorrhizal truffle lifestyle.</title>
        <authorList>
            <person name="Murat C."/>
            <person name="Payen T."/>
            <person name="Noel B."/>
            <person name="Kuo A."/>
            <person name="Morin E."/>
            <person name="Chen J."/>
            <person name="Kohler A."/>
            <person name="Krizsan K."/>
            <person name="Balestrini R."/>
            <person name="Da Silva C."/>
            <person name="Montanini B."/>
            <person name="Hainaut M."/>
            <person name="Levati E."/>
            <person name="Barry K.W."/>
            <person name="Belfiori B."/>
            <person name="Cichocki N."/>
            <person name="Clum A."/>
            <person name="Dockter R.B."/>
            <person name="Fauchery L."/>
            <person name="Guy J."/>
            <person name="Iotti M."/>
            <person name="Le Tacon F."/>
            <person name="Lindquist E.A."/>
            <person name="Lipzen A."/>
            <person name="Malagnac F."/>
            <person name="Mello A."/>
            <person name="Molinier V."/>
            <person name="Miyauchi S."/>
            <person name="Poulain J."/>
            <person name="Riccioni C."/>
            <person name="Rubini A."/>
            <person name="Sitrit Y."/>
            <person name="Splivallo R."/>
            <person name="Traeger S."/>
            <person name="Wang M."/>
            <person name="Zifcakova L."/>
            <person name="Wipf D."/>
            <person name="Zambonelli A."/>
            <person name="Paolocci F."/>
            <person name="Nowrousian M."/>
            <person name="Ottonello S."/>
            <person name="Baldrian P."/>
            <person name="Spatafora J.W."/>
            <person name="Henrissat B."/>
            <person name="Nagy L.G."/>
            <person name="Aury J.M."/>
            <person name="Wincker P."/>
            <person name="Grigoriev I.V."/>
            <person name="Bonfante P."/>
            <person name="Martin F.M."/>
        </authorList>
    </citation>
    <scope>NUCLEOTIDE SEQUENCE [LARGE SCALE GENOMIC DNA]</scope>
    <source>
        <strain evidence="1 2">120613-1</strain>
    </source>
</reference>
<accession>A0A3N4JWK2</accession>
<dbReference type="EMBL" id="ML120366">
    <property type="protein sequence ID" value="RPB02736.1"/>
    <property type="molecule type" value="Genomic_DNA"/>
</dbReference>
<protein>
    <submittedName>
        <fullName evidence="1">Uncharacterized protein</fullName>
    </submittedName>
</protein>
<feature type="non-terminal residue" evidence="1">
    <location>
        <position position="80"/>
    </location>
</feature>
<evidence type="ECO:0000313" key="2">
    <source>
        <dbReference type="Proteomes" id="UP000276215"/>
    </source>
</evidence>
<keyword evidence="2" id="KW-1185">Reference proteome</keyword>
<gene>
    <name evidence="1" type="ORF">L873DRAFT_1801741</name>
</gene>
<name>A0A3N4JWK2_9PEZI</name>
<dbReference type="AlphaFoldDB" id="A0A3N4JWK2"/>
<evidence type="ECO:0000313" key="1">
    <source>
        <dbReference type="EMBL" id="RPB02736.1"/>
    </source>
</evidence>
<organism evidence="1 2">
    <name type="scientific">Choiromyces venosus 120613-1</name>
    <dbReference type="NCBI Taxonomy" id="1336337"/>
    <lineage>
        <taxon>Eukaryota</taxon>
        <taxon>Fungi</taxon>
        <taxon>Dikarya</taxon>
        <taxon>Ascomycota</taxon>
        <taxon>Pezizomycotina</taxon>
        <taxon>Pezizomycetes</taxon>
        <taxon>Pezizales</taxon>
        <taxon>Tuberaceae</taxon>
        <taxon>Choiromyces</taxon>
    </lineage>
</organism>
<proteinExistence type="predicted"/>
<sequence length="80" mass="8622">MIPSVFPSHNASRFMLQPLVSHGGDEAERVEENNSVFASIDAVVISGHHMSETKTTTSPMTDKLIDLSTTNVLLPGALQD</sequence>